<dbReference type="AlphaFoldDB" id="G8RQ08"/>
<proteinExistence type="predicted"/>
<dbReference type="STRING" id="710685.MycrhN_3369"/>
<feature type="transmembrane region" description="Helical" evidence="1">
    <location>
        <begin position="185"/>
        <end position="206"/>
    </location>
</feature>
<sequence length="262" mass="28260">MGGMGLPGLGLFLALVVAVAILLAVGFVWLAEKTVYRPGSKAETGSLSSFVTTVGLVYGALLGFTVVVAWEQFSSAETNVTNESSTLATMYRQTISLAPPEQETMRTLLRDYTTSVQAEWDNPGSDAASADARTAITDMYRALGGQHSPTAAANPINAEIRGQLNVLTSQRNTRVLDAIPRIPGLLWTGLLFGGILLIGLIGFTRLDNRRNHMILSSAIAILLGLLLFLIFWLDHPFGRQLGVTPRSFDYTVQVFDGVDEAK</sequence>
<dbReference type="eggNOG" id="ENOG5030DSB">
    <property type="taxonomic scope" value="Bacteria"/>
</dbReference>
<dbReference type="Proteomes" id="UP000005442">
    <property type="component" value="Chromosome"/>
</dbReference>
<evidence type="ECO:0000313" key="3">
    <source>
        <dbReference type="Proteomes" id="UP000005442"/>
    </source>
</evidence>
<dbReference type="HOGENOM" id="CLU_090342_3_0_11"/>
<keyword evidence="3" id="KW-1185">Reference proteome</keyword>
<dbReference type="PATRIC" id="fig|710685.3.peg.3376"/>
<protein>
    <recommendedName>
        <fullName evidence="4">DUF4239 domain-containing protein</fullName>
    </recommendedName>
</protein>
<organism evidence="2 3">
    <name type="scientific">Mycolicibacterium rhodesiae (strain NBB3)</name>
    <name type="common">Mycobacterium rhodesiae</name>
    <dbReference type="NCBI Taxonomy" id="710685"/>
    <lineage>
        <taxon>Bacteria</taxon>
        <taxon>Bacillati</taxon>
        <taxon>Actinomycetota</taxon>
        <taxon>Actinomycetes</taxon>
        <taxon>Mycobacteriales</taxon>
        <taxon>Mycobacteriaceae</taxon>
        <taxon>Mycolicibacterium</taxon>
    </lineage>
</organism>
<evidence type="ECO:0008006" key="4">
    <source>
        <dbReference type="Google" id="ProtNLM"/>
    </source>
</evidence>
<feature type="transmembrane region" description="Helical" evidence="1">
    <location>
        <begin position="50"/>
        <end position="70"/>
    </location>
</feature>
<dbReference type="InterPro" id="IPR025333">
    <property type="entry name" value="DUF4239"/>
</dbReference>
<dbReference type="Pfam" id="PF14023">
    <property type="entry name" value="Bestrophin-like"/>
    <property type="match status" value="1"/>
</dbReference>
<dbReference type="EMBL" id="CP003169">
    <property type="protein sequence ID" value="AEV73892.1"/>
    <property type="molecule type" value="Genomic_DNA"/>
</dbReference>
<dbReference type="RefSeq" id="WP_014211648.1">
    <property type="nucleotide sequence ID" value="NC_016604.1"/>
</dbReference>
<accession>G8RQ08</accession>
<feature type="transmembrane region" description="Helical" evidence="1">
    <location>
        <begin position="213"/>
        <end position="233"/>
    </location>
</feature>
<keyword evidence="1" id="KW-0812">Transmembrane</keyword>
<gene>
    <name evidence="2" type="ordered locus">MycrhN_3369</name>
</gene>
<feature type="transmembrane region" description="Helical" evidence="1">
    <location>
        <begin position="6"/>
        <end position="30"/>
    </location>
</feature>
<dbReference type="KEGG" id="mrh:MycrhN_3369"/>
<reference evidence="2 3" key="1">
    <citation type="submission" date="2011-12" db="EMBL/GenBank/DDBJ databases">
        <title>Complete sequence of Mycobacterium rhodesiae NBB3.</title>
        <authorList>
            <consortium name="US DOE Joint Genome Institute"/>
            <person name="Lucas S."/>
            <person name="Han J."/>
            <person name="Lapidus A."/>
            <person name="Cheng J.-F."/>
            <person name="Goodwin L."/>
            <person name="Pitluck S."/>
            <person name="Peters L."/>
            <person name="Mikhailova N."/>
            <person name="Gu W."/>
            <person name="Detter J.C."/>
            <person name="Han C."/>
            <person name="Tapia R."/>
            <person name="Land M."/>
            <person name="Hauser L."/>
            <person name="Kyrpides N."/>
            <person name="Ivanova N."/>
            <person name="Pagani I."/>
            <person name="Mattes T."/>
            <person name="Holmes A."/>
            <person name="Rutledge P."/>
            <person name="Paulsen I."/>
            <person name="Coleman N."/>
            <person name="Woyke T."/>
        </authorList>
    </citation>
    <scope>NUCLEOTIDE SEQUENCE [LARGE SCALE GENOMIC DNA]</scope>
    <source>
        <strain evidence="2 3">NBB3</strain>
    </source>
</reference>
<name>G8RQ08_MYCRN</name>
<evidence type="ECO:0000256" key="1">
    <source>
        <dbReference type="SAM" id="Phobius"/>
    </source>
</evidence>
<evidence type="ECO:0000313" key="2">
    <source>
        <dbReference type="EMBL" id="AEV73892.1"/>
    </source>
</evidence>
<dbReference type="OrthoDB" id="4695125at2"/>
<keyword evidence="1" id="KW-0472">Membrane</keyword>
<keyword evidence="1" id="KW-1133">Transmembrane helix</keyword>